<name>A0AAD4BI42_BOLED</name>
<reference evidence="1" key="1">
    <citation type="submission" date="2019-10" db="EMBL/GenBank/DDBJ databases">
        <authorList>
            <consortium name="DOE Joint Genome Institute"/>
            <person name="Kuo A."/>
            <person name="Miyauchi S."/>
            <person name="Kiss E."/>
            <person name="Drula E."/>
            <person name="Kohler A."/>
            <person name="Sanchez-Garcia M."/>
            <person name="Andreopoulos B."/>
            <person name="Barry K.W."/>
            <person name="Bonito G."/>
            <person name="Buee M."/>
            <person name="Carver A."/>
            <person name="Chen C."/>
            <person name="Cichocki N."/>
            <person name="Clum A."/>
            <person name="Culley D."/>
            <person name="Crous P.W."/>
            <person name="Fauchery L."/>
            <person name="Girlanda M."/>
            <person name="Hayes R."/>
            <person name="Keri Z."/>
            <person name="LaButti K."/>
            <person name="Lipzen A."/>
            <person name="Lombard V."/>
            <person name="Magnuson J."/>
            <person name="Maillard F."/>
            <person name="Morin E."/>
            <person name="Murat C."/>
            <person name="Nolan M."/>
            <person name="Ohm R."/>
            <person name="Pangilinan J."/>
            <person name="Pereira M."/>
            <person name="Perotto S."/>
            <person name="Peter M."/>
            <person name="Riley R."/>
            <person name="Sitrit Y."/>
            <person name="Stielow B."/>
            <person name="Szollosi G."/>
            <person name="Zifcakova L."/>
            <person name="Stursova M."/>
            <person name="Spatafora J.W."/>
            <person name="Tedersoo L."/>
            <person name="Vaario L.-M."/>
            <person name="Yamada A."/>
            <person name="Yan M."/>
            <person name="Wang P."/>
            <person name="Xu J."/>
            <person name="Bruns T."/>
            <person name="Baldrian P."/>
            <person name="Vilgalys R."/>
            <person name="Henrissat B."/>
            <person name="Grigoriev I.V."/>
            <person name="Hibbett D."/>
            <person name="Nagy L.G."/>
            <person name="Martin F.M."/>
        </authorList>
    </citation>
    <scope>NUCLEOTIDE SEQUENCE</scope>
    <source>
        <strain evidence="1">BED1</strain>
    </source>
</reference>
<protein>
    <submittedName>
        <fullName evidence="1">Uncharacterized protein</fullName>
    </submittedName>
</protein>
<comment type="caution">
    <text evidence="1">The sequence shown here is derived from an EMBL/GenBank/DDBJ whole genome shotgun (WGS) entry which is preliminary data.</text>
</comment>
<evidence type="ECO:0000313" key="2">
    <source>
        <dbReference type="Proteomes" id="UP001194468"/>
    </source>
</evidence>
<gene>
    <name evidence="1" type="ORF">L210DRAFT_938163</name>
</gene>
<keyword evidence="2" id="KW-1185">Reference proteome</keyword>
<sequence>MGRATTDFMSGKADNDIEDRGRSIVMSGGSSWLVRTSRMGWLPVIESRLGVILF</sequence>
<reference evidence="1" key="2">
    <citation type="journal article" date="2020" name="Nat. Commun.">
        <title>Large-scale genome sequencing of mycorrhizal fungi provides insights into the early evolution of symbiotic traits.</title>
        <authorList>
            <person name="Miyauchi S."/>
            <person name="Kiss E."/>
            <person name="Kuo A."/>
            <person name="Drula E."/>
            <person name="Kohler A."/>
            <person name="Sanchez-Garcia M."/>
            <person name="Morin E."/>
            <person name="Andreopoulos B."/>
            <person name="Barry K.W."/>
            <person name="Bonito G."/>
            <person name="Buee M."/>
            <person name="Carver A."/>
            <person name="Chen C."/>
            <person name="Cichocki N."/>
            <person name="Clum A."/>
            <person name="Culley D."/>
            <person name="Crous P.W."/>
            <person name="Fauchery L."/>
            <person name="Girlanda M."/>
            <person name="Hayes R.D."/>
            <person name="Keri Z."/>
            <person name="LaButti K."/>
            <person name="Lipzen A."/>
            <person name="Lombard V."/>
            <person name="Magnuson J."/>
            <person name="Maillard F."/>
            <person name="Murat C."/>
            <person name="Nolan M."/>
            <person name="Ohm R.A."/>
            <person name="Pangilinan J."/>
            <person name="Pereira M.F."/>
            <person name="Perotto S."/>
            <person name="Peter M."/>
            <person name="Pfister S."/>
            <person name="Riley R."/>
            <person name="Sitrit Y."/>
            <person name="Stielow J.B."/>
            <person name="Szollosi G."/>
            <person name="Zifcakova L."/>
            <person name="Stursova M."/>
            <person name="Spatafora J.W."/>
            <person name="Tedersoo L."/>
            <person name="Vaario L.M."/>
            <person name="Yamada A."/>
            <person name="Yan M."/>
            <person name="Wang P."/>
            <person name="Xu J."/>
            <person name="Bruns T."/>
            <person name="Baldrian P."/>
            <person name="Vilgalys R."/>
            <person name="Dunand C."/>
            <person name="Henrissat B."/>
            <person name="Grigoriev I.V."/>
            <person name="Hibbett D."/>
            <person name="Nagy L.G."/>
            <person name="Martin F.M."/>
        </authorList>
    </citation>
    <scope>NUCLEOTIDE SEQUENCE</scope>
    <source>
        <strain evidence="1">BED1</strain>
    </source>
</reference>
<dbReference type="EMBL" id="WHUW01000058">
    <property type="protein sequence ID" value="KAF8430692.1"/>
    <property type="molecule type" value="Genomic_DNA"/>
</dbReference>
<dbReference type="Proteomes" id="UP001194468">
    <property type="component" value="Unassembled WGS sequence"/>
</dbReference>
<dbReference type="AlphaFoldDB" id="A0AAD4BI42"/>
<proteinExistence type="predicted"/>
<feature type="non-terminal residue" evidence="1">
    <location>
        <position position="54"/>
    </location>
</feature>
<accession>A0AAD4BI42</accession>
<organism evidence="1 2">
    <name type="scientific">Boletus edulis BED1</name>
    <dbReference type="NCBI Taxonomy" id="1328754"/>
    <lineage>
        <taxon>Eukaryota</taxon>
        <taxon>Fungi</taxon>
        <taxon>Dikarya</taxon>
        <taxon>Basidiomycota</taxon>
        <taxon>Agaricomycotina</taxon>
        <taxon>Agaricomycetes</taxon>
        <taxon>Agaricomycetidae</taxon>
        <taxon>Boletales</taxon>
        <taxon>Boletineae</taxon>
        <taxon>Boletaceae</taxon>
        <taxon>Boletoideae</taxon>
        <taxon>Boletus</taxon>
    </lineage>
</organism>
<evidence type="ECO:0000313" key="1">
    <source>
        <dbReference type="EMBL" id="KAF8430692.1"/>
    </source>
</evidence>